<feature type="domain" description="HTH luxR-type" evidence="3">
    <location>
        <begin position="282"/>
        <end position="347"/>
    </location>
</feature>
<dbReference type="InterPro" id="IPR036388">
    <property type="entry name" value="WH-like_DNA-bd_sf"/>
</dbReference>
<accession>A0A3D9UUQ0</accession>
<dbReference type="RefSeq" id="WP_115924004.1">
    <property type="nucleotide sequence ID" value="NZ_QTUA01000001.1"/>
</dbReference>
<keyword evidence="1" id="KW-0238">DNA-binding</keyword>
<evidence type="ECO:0000313" key="4">
    <source>
        <dbReference type="EMBL" id="REF32273.1"/>
    </source>
</evidence>
<dbReference type="SMART" id="SM00421">
    <property type="entry name" value="HTH_LUXR"/>
    <property type="match status" value="1"/>
</dbReference>
<organism evidence="4 5">
    <name type="scientific">Calidifontibacter indicus</name>
    <dbReference type="NCBI Taxonomy" id="419650"/>
    <lineage>
        <taxon>Bacteria</taxon>
        <taxon>Bacillati</taxon>
        <taxon>Actinomycetota</taxon>
        <taxon>Actinomycetes</taxon>
        <taxon>Micrococcales</taxon>
        <taxon>Dermacoccaceae</taxon>
        <taxon>Calidifontibacter</taxon>
    </lineage>
</organism>
<dbReference type="CDD" id="cd06170">
    <property type="entry name" value="LuxR_C_like"/>
    <property type="match status" value="1"/>
</dbReference>
<dbReference type="PANTHER" id="PTHR43214">
    <property type="entry name" value="TWO-COMPONENT RESPONSE REGULATOR"/>
    <property type="match status" value="1"/>
</dbReference>
<dbReference type="InterPro" id="IPR000792">
    <property type="entry name" value="Tscrpt_reg_LuxR_C"/>
</dbReference>
<sequence>MPPTSSKRTPSRTTSAAHPASGAPGVSGAPRVDFDPADDHTALYLALVEAPSVTRDELVVRGFDAEYVERVMDSFVHRGLARQSAVGAWEATPPDIALPAFASRLEEYASTIRASTAAITRTYASRLGDKPAPSGYDRLAGEEEIGAASQQVMALASQRVIGVRKNTAYTRYLFDRPMDIHRKPLRNERGVALEVRLTLETATLRYPRAAEVLPAHLRSGEQHRYLPFLPFSALVNDRGMAVVDIDGPNGEALGLLISTPEATLAIDNAVQWAWRQASPWQIGDTGHTLEPRDRRVLELLAAGATDSTIARRLGVSQRTVERRVRDLMQRVGAETRFQAGVLAAKSGLI</sequence>
<reference evidence="4 5" key="1">
    <citation type="submission" date="2018-08" db="EMBL/GenBank/DDBJ databases">
        <title>Sequencing the genomes of 1000 actinobacteria strains.</title>
        <authorList>
            <person name="Klenk H.-P."/>
        </authorList>
    </citation>
    <scope>NUCLEOTIDE SEQUENCE [LARGE SCALE GENOMIC DNA]</scope>
    <source>
        <strain evidence="4 5">DSM 22967</strain>
    </source>
</reference>
<proteinExistence type="predicted"/>
<protein>
    <submittedName>
        <fullName evidence="4">Regulatory LuxR family protein</fullName>
    </submittedName>
</protein>
<dbReference type="EMBL" id="QTUA01000001">
    <property type="protein sequence ID" value="REF32273.1"/>
    <property type="molecule type" value="Genomic_DNA"/>
</dbReference>
<evidence type="ECO:0000256" key="2">
    <source>
        <dbReference type="SAM" id="MobiDB-lite"/>
    </source>
</evidence>
<dbReference type="GO" id="GO:0003677">
    <property type="term" value="F:DNA binding"/>
    <property type="evidence" value="ECO:0007669"/>
    <property type="project" value="UniProtKB-KW"/>
</dbReference>
<dbReference type="InterPro" id="IPR016032">
    <property type="entry name" value="Sig_transdc_resp-reg_C-effctor"/>
</dbReference>
<dbReference type="PRINTS" id="PR00038">
    <property type="entry name" value="HTHLUXR"/>
</dbReference>
<dbReference type="Pfam" id="PF00196">
    <property type="entry name" value="GerE"/>
    <property type="match status" value="1"/>
</dbReference>
<name>A0A3D9UUQ0_9MICO</name>
<evidence type="ECO:0000259" key="3">
    <source>
        <dbReference type="PROSITE" id="PS50043"/>
    </source>
</evidence>
<dbReference type="GO" id="GO:0006355">
    <property type="term" value="P:regulation of DNA-templated transcription"/>
    <property type="evidence" value="ECO:0007669"/>
    <property type="project" value="InterPro"/>
</dbReference>
<keyword evidence="5" id="KW-1185">Reference proteome</keyword>
<dbReference type="Proteomes" id="UP000256253">
    <property type="component" value="Unassembled WGS sequence"/>
</dbReference>
<dbReference type="OrthoDB" id="3369460at2"/>
<dbReference type="SUPFAM" id="SSF46894">
    <property type="entry name" value="C-terminal effector domain of the bipartite response regulators"/>
    <property type="match status" value="1"/>
</dbReference>
<dbReference type="InterPro" id="IPR039420">
    <property type="entry name" value="WalR-like"/>
</dbReference>
<dbReference type="AlphaFoldDB" id="A0A3D9UUQ0"/>
<feature type="compositionally biased region" description="Low complexity" evidence="2">
    <location>
        <begin position="1"/>
        <end position="15"/>
    </location>
</feature>
<dbReference type="Gene3D" id="1.10.10.10">
    <property type="entry name" value="Winged helix-like DNA-binding domain superfamily/Winged helix DNA-binding domain"/>
    <property type="match status" value="1"/>
</dbReference>
<comment type="caution">
    <text evidence="4">The sequence shown here is derived from an EMBL/GenBank/DDBJ whole genome shotgun (WGS) entry which is preliminary data.</text>
</comment>
<evidence type="ECO:0000256" key="1">
    <source>
        <dbReference type="ARBA" id="ARBA00023125"/>
    </source>
</evidence>
<feature type="region of interest" description="Disordered" evidence="2">
    <location>
        <begin position="1"/>
        <end position="33"/>
    </location>
</feature>
<dbReference type="PROSITE" id="PS50043">
    <property type="entry name" value="HTH_LUXR_2"/>
    <property type="match status" value="1"/>
</dbReference>
<gene>
    <name evidence="4" type="ORF">DFJ65_3383</name>
</gene>
<evidence type="ECO:0000313" key="5">
    <source>
        <dbReference type="Proteomes" id="UP000256253"/>
    </source>
</evidence>